<dbReference type="SFLD" id="SFLDG01386">
    <property type="entry name" value="main_SPASM_domain-containing"/>
    <property type="match status" value="1"/>
</dbReference>
<keyword evidence="4" id="KW-0408">Iron</keyword>
<dbReference type="GO" id="GO:0046872">
    <property type="term" value="F:metal ion binding"/>
    <property type="evidence" value="ECO:0007669"/>
    <property type="project" value="UniProtKB-KW"/>
</dbReference>
<dbReference type="NCBIfam" id="TIGR04085">
    <property type="entry name" value="rSAM_more_4Fe4S"/>
    <property type="match status" value="1"/>
</dbReference>
<dbReference type="CDD" id="cd01335">
    <property type="entry name" value="Radical_SAM"/>
    <property type="match status" value="1"/>
</dbReference>
<evidence type="ECO:0000259" key="7">
    <source>
        <dbReference type="PROSITE" id="PS51918"/>
    </source>
</evidence>
<evidence type="ECO:0000256" key="6">
    <source>
        <dbReference type="ARBA" id="ARBA00023601"/>
    </source>
</evidence>
<keyword evidence="5" id="KW-0411">Iron-sulfur</keyword>
<dbReference type="RefSeq" id="WP_253303857.1">
    <property type="nucleotide sequence ID" value="NZ_CP099582.1"/>
</dbReference>
<dbReference type="EMBL" id="CP099582">
    <property type="protein sequence ID" value="USS39900.1"/>
    <property type="molecule type" value="Genomic_DNA"/>
</dbReference>
<dbReference type="PANTHER" id="PTHR43273">
    <property type="entry name" value="ANAEROBIC SULFATASE-MATURATING ENZYME HOMOLOG ASLB-RELATED"/>
    <property type="match status" value="1"/>
</dbReference>
<accession>A0A9E7MVU4</accession>
<dbReference type="InterPro" id="IPR023867">
    <property type="entry name" value="Sulphatase_maturase_rSAM"/>
</dbReference>
<comment type="cofactor">
    <cofactor evidence="1">
        <name>[4Fe-4S] cluster</name>
        <dbReference type="ChEBI" id="CHEBI:49883"/>
    </cofactor>
</comment>
<proteinExistence type="inferred from homology"/>
<dbReference type="Pfam" id="PF04055">
    <property type="entry name" value="Radical_SAM"/>
    <property type="match status" value="1"/>
</dbReference>
<keyword evidence="3" id="KW-0479">Metal-binding</keyword>
<dbReference type="SFLD" id="SFLDG01384">
    <property type="entry name" value="thioether_bond_formation_requi"/>
    <property type="match status" value="1"/>
</dbReference>
<name>A0A9E7MVU4_THEAG</name>
<dbReference type="InterPro" id="IPR007197">
    <property type="entry name" value="rSAM"/>
</dbReference>
<protein>
    <submittedName>
        <fullName evidence="8">Radical SAM protein</fullName>
    </submittedName>
</protein>
<sequence length="471" mass="55020">MMDLINPYLLKFKKNDSEYLIINLLNRIAFYCDREVCDLISNLDMTTLNSVSPDLLDTLKELKVILNKNEIRELFPKLKFEKIGKFADFCIILNWSCNFKCDYCILRRNWYFLKDRMTKRKLQKALEFIDSYSSSDNVRVALTGGEPLLLENYAFVEQIFEYGKDRNWIISIATNGFTLDHYVRLLKRYEDSIGSIYVTLAGPPDVHNKRRVHKSGAHTFDTIVKNIKILIREGLHDKLILTTQFDEKNIEHIDSLVKILSELEFLGKIKIVFQIIVNGGNISHNNKKEKERVAKRLIQYFMNNIELLQYIDIGDYELGFDIARDVILHGKLPKLLTIRCGGLSGRSAILDPNGMIYPCYIMAENRMFPIGKYYPKFEIYLNIIKELQNRNIYNLKEECQKCPLLLVCAGGCPLKDLTREELDEIKNRNDCSCLKDIKNCINKDLMENEISQLFFKFKEFLKQKTLKEGSK</sequence>
<dbReference type="KEGG" id="tagg:NF865_05885"/>
<organism evidence="8 9">
    <name type="scientific">Thermococcus aggregans</name>
    <dbReference type="NCBI Taxonomy" id="110163"/>
    <lineage>
        <taxon>Archaea</taxon>
        <taxon>Methanobacteriati</taxon>
        <taxon>Methanobacteriota</taxon>
        <taxon>Thermococci</taxon>
        <taxon>Thermococcales</taxon>
        <taxon>Thermococcaceae</taxon>
        <taxon>Thermococcus</taxon>
    </lineage>
</organism>
<dbReference type="PANTHER" id="PTHR43273:SF3">
    <property type="entry name" value="ANAEROBIC SULFATASE-MATURATING ENZYME HOMOLOG ASLB-RELATED"/>
    <property type="match status" value="1"/>
</dbReference>
<evidence type="ECO:0000313" key="8">
    <source>
        <dbReference type="EMBL" id="USS39900.1"/>
    </source>
</evidence>
<dbReference type="Proteomes" id="UP001055732">
    <property type="component" value="Chromosome"/>
</dbReference>
<keyword evidence="2" id="KW-0949">S-adenosyl-L-methionine</keyword>
<dbReference type="Gene3D" id="3.20.20.70">
    <property type="entry name" value="Aldolase class I"/>
    <property type="match status" value="1"/>
</dbReference>
<evidence type="ECO:0000256" key="1">
    <source>
        <dbReference type="ARBA" id="ARBA00001966"/>
    </source>
</evidence>
<dbReference type="PROSITE" id="PS51918">
    <property type="entry name" value="RADICAL_SAM"/>
    <property type="match status" value="1"/>
</dbReference>
<reference evidence="8" key="2">
    <citation type="submission" date="2022-06" db="EMBL/GenBank/DDBJ databases">
        <authorList>
            <person name="Park Y.-J."/>
        </authorList>
    </citation>
    <scope>NUCLEOTIDE SEQUENCE</scope>
    <source>
        <strain evidence="8">TY</strain>
    </source>
</reference>
<dbReference type="AlphaFoldDB" id="A0A9E7MVU4"/>
<feature type="domain" description="Radical SAM core" evidence="7">
    <location>
        <begin position="82"/>
        <end position="312"/>
    </location>
</feature>
<dbReference type="InterPro" id="IPR058240">
    <property type="entry name" value="rSAM_sf"/>
</dbReference>
<evidence type="ECO:0000313" key="9">
    <source>
        <dbReference type="Proteomes" id="UP001055732"/>
    </source>
</evidence>
<evidence type="ECO:0000256" key="4">
    <source>
        <dbReference type="ARBA" id="ARBA00023004"/>
    </source>
</evidence>
<dbReference type="GO" id="GO:0016491">
    <property type="term" value="F:oxidoreductase activity"/>
    <property type="evidence" value="ECO:0007669"/>
    <property type="project" value="InterPro"/>
</dbReference>
<dbReference type="InterPro" id="IPR023885">
    <property type="entry name" value="4Fe4S-binding_SPASM_dom"/>
</dbReference>
<reference evidence="8" key="1">
    <citation type="journal article" date="1998" name="Int. J. Syst. Bacteriol. 48 Pt">
        <title>Thermococcus guaymasensis sp. nov. and Thermococcus aggregans sp. nov., two novel thermophilic archaea isolated from the Guaymas Basin hydrothermal vent site.</title>
        <authorList>
            <person name="Canganella F."/>
            <person name="Jones W.J."/>
            <person name="Gambacorta A."/>
            <person name="Antranikian G."/>
        </authorList>
    </citation>
    <scope>NUCLEOTIDE SEQUENCE</scope>
    <source>
        <strain evidence="8">TY</strain>
    </source>
</reference>
<gene>
    <name evidence="8" type="ORF">NF865_05885</name>
</gene>
<evidence type="ECO:0000256" key="3">
    <source>
        <dbReference type="ARBA" id="ARBA00022723"/>
    </source>
</evidence>
<comment type="similarity">
    <text evidence="6">Belongs to the radical SAM superfamily. Anaerobic sulfatase-maturating enzyme family.</text>
</comment>
<keyword evidence="9" id="KW-1185">Reference proteome</keyword>
<dbReference type="GO" id="GO:0051536">
    <property type="term" value="F:iron-sulfur cluster binding"/>
    <property type="evidence" value="ECO:0007669"/>
    <property type="project" value="UniProtKB-KW"/>
</dbReference>
<dbReference type="SFLD" id="SFLDS00029">
    <property type="entry name" value="Radical_SAM"/>
    <property type="match status" value="1"/>
</dbReference>
<dbReference type="SUPFAM" id="SSF102114">
    <property type="entry name" value="Radical SAM enzymes"/>
    <property type="match status" value="1"/>
</dbReference>
<dbReference type="SFLD" id="SFLDG01067">
    <property type="entry name" value="SPASM/twitch_domain_containing"/>
    <property type="match status" value="1"/>
</dbReference>
<dbReference type="InterPro" id="IPR013785">
    <property type="entry name" value="Aldolase_TIM"/>
</dbReference>
<evidence type="ECO:0000256" key="2">
    <source>
        <dbReference type="ARBA" id="ARBA00022691"/>
    </source>
</evidence>
<evidence type="ECO:0000256" key="5">
    <source>
        <dbReference type="ARBA" id="ARBA00023014"/>
    </source>
</evidence>